<dbReference type="Proteomes" id="UP001271007">
    <property type="component" value="Unassembled WGS sequence"/>
</dbReference>
<dbReference type="SMART" id="SM00225">
    <property type="entry name" value="BTB"/>
    <property type="match status" value="1"/>
</dbReference>
<accession>A0AAJ0GGK0</accession>
<dbReference type="CDD" id="cd18186">
    <property type="entry name" value="BTB_POZ_ZBTB_KLHL-like"/>
    <property type="match status" value="1"/>
</dbReference>
<proteinExistence type="predicted"/>
<organism evidence="2 3">
    <name type="scientific">Extremus antarcticus</name>
    <dbReference type="NCBI Taxonomy" id="702011"/>
    <lineage>
        <taxon>Eukaryota</taxon>
        <taxon>Fungi</taxon>
        <taxon>Dikarya</taxon>
        <taxon>Ascomycota</taxon>
        <taxon>Pezizomycotina</taxon>
        <taxon>Dothideomycetes</taxon>
        <taxon>Dothideomycetidae</taxon>
        <taxon>Mycosphaerellales</taxon>
        <taxon>Extremaceae</taxon>
        <taxon>Extremus</taxon>
    </lineage>
</organism>
<reference evidence="2" key="1">
    <citation type="submission" date="2023-04" db="EMBL/GenBank/DDBJ databases">
        <title>Black Yeasts Isolated from many extreme environments.</title>
        <authorList>
            <person name="Coleine C."/>
            <person name="Stajich J.E."/>
            <person name="Selbmann L."/>
        </authorList>
    </citation>
    <scope>NUCLEOTIDE SEQUENCE</scope>
    <source>
        <strain evidence="2">CCFEE 5312</strain>
    </source>
</reference>
<comment type="caution">
    <text evidence="2">The sequence shown here is derived from an EMBL/GenBank/DDBJ whole genome shotgun (WGS) entry which is preliminary data.</text>
</comment>
<dbReference type="AlphaFoldDB" id="A0AAJ0GGK0"/>
<dbReference type="Pfam" id="PF00651">
    <property type="entry name" value="BTB"/>
    <property type="match status" value="1"/>
</dbReference>
<protein>
    <recommendedName>
        <fullName evidence="1">BTB domain-containing protein</fullName>
    </recommendedName>
</protein>
<evidence type="ECO:0000313" key="3">
    <source>
        <dbReference type="Proteomes" id="UP001271007"/>
    </source>
</evidence>
<dbReference type="EMBL" id="JAWDJX010000004">
    <property type="protein sequence ID" value="KAK3057128.1"/>
    <property type="molecule type" value="Genomic_DNA"/>
</dbReference>
<dbReference type="InterPro" id="IPR011333">
    <property type="entry name" value="SKP1/BTB/POZ_sf"/>
</dbReference>
<sequence length="143" mass="16166">MARTIANTRIDFDQAAFSDIIVQARGREFKCHKLILFNGCEVFAELLDPEDTPKTHVDLTQYWPEGVEAVLRHCYGHKYGMGADGERQELTPQHHLHVLHTAVRLKCTEVQTQAMEALEADLGSITSTCSLIHRDTRNTSLSF</sequence>
<keyword evidence="3" id="KW-1185">Reference proteome</keyword>
<evidence type="ECO:0000313" key="2">
    <source>
        <dbReference type="EMBL" id="KAK3057128.1"/>
    </source>
</evidence>
<evidence type="ECO:0000259" key="1">
    <source>
        <dbReference type="PROSITE" id="PS50097"/>
    </source>
</evidence>
<dbReference type="SUPFAM" id="SSF54695">
    <property type="entry name" value="POZ domain"/>
    <property type="match status" value="1"/>
</dbReference>
<dbReference type="PROSITE" id="PS50097">
    <property type="entry name" value="BTB"/>
    <property type="match status" value="1"/>
</dbReference>
<name>A0AAJ0GGK0_9PEZI</name>
<gene>
    <name evidence="2" type="ORF">LTR09_002167</name>
</gene>
<feature type="domain" description="BTB" evidence="1">
    <location>
        <begin position="18"/>
        <end position="83"/>
    </location>
</feature>
<dbReference type="Gene3D" id="3.30.710.10">
    <property type="entry name" value="Potassium Channel Kv1.1, Chain A"/>
    <property type="match status" value="1"/>
</dbReference>
<dbReference type="InterPro" id="IPR000210">
    <property type="entry name" value="BTB/POZ_dom"/>
</dbReference>